<dbReference type="Proteomes" id="UP000887013">
    <property type="component" value="Unassembled WGS sequence"/>
</dbReference>
<protein>
    <submittedName>
        <fullName evidence="2">Uncharacterized protein</fullName>
    </submittedName>
</protein>
<organism evidence="2 3">
    <name type="scientific">Nephila pilipes</name>
    <name type="common">Giant wood spider</name>
    <name type="synonym">Nephila maculata</name>
    <dbReference type="NCBI Taxonomy" id="299642"/>
    <lineage>
        <taxon>Eukaryota</taxon>
        <taxon>Metazoa</taxon>
        <taxon>Ecdysozoa</taxon>
        <taxon>Arthropoda</taxon>
        <taxon>Chelicerata</taxon>
        <taxon>Arachnida</taxon>
        <taxon>Araneae</taxon>
        <taxon>Araneomorphae</taxon>
        <taxon>Entelegynae</taxon>
        <taxon>Araneoidea</taxon>
        <taxon>Nephilidae</taxon>
        <taxon>Nephila</taxon>
    </lineage>
</organism>
<accession>A0A8X6TUR6</accession>
<feature type="compositionally biased region" description="Basic and acidic residues" evidence="1">
    <location>
        <begin position="7"/>
        <end position="16"/>
    </location>
</feature>
<sequence>MVYIPPKDAKAERRPAPLETIPDKMPASLEKLPTPPAPLETIPGPSPPEPILLKPGETTPFLPCHRKRSPESPPCSIRNNFVKSEPSEEDVRLLLKIETIETTQMKPKVGEFVMLFPNHPPQIWWVPSDQT</sequence>
<evidence type="ECO:0000313" key="2">
    <source>
        <dbReference type="EMBL" id="GFT52314.1"/>
    </source>
</evidence>
<evidence type="ECO:0000313" key="3">
    <source>
        <dbReference type="Proteomes" id="UP000887013"/>
    </source>
</evidence>
<name>A0A8X6TUR6_NEPPI</name>
<feature type="region of interest" description="Disordered" evidence="1">
    <location>
        <begin position="1"/>
        <end position="81"/>
    </location>
</feature>
<dbReference type="EMBL" id="BMAW01065886">
    <property type="protein sequence ID" value="GFT52314.1"/>
    <property type="molecule type" value="Genomic_DNA"/>
</dbReference>
<dbReference type="AlphaFoldDB" id="A0A8X6TUR6"/>
<comment type="caution">
    <text evidence="2">The sequence shown here is derived from an EMBL/GenBank/DDBJ whole genome shotgun (WGS) entry which is preliminary data.</text>
</comment>
<gene>
    <name evidence="2" type="ORF">NPIL_215501</name>
</gene>
<keyword evidence="3" id="KW-1185">Reference proteome</keyword>
<feature type="compositionally biased region" description="Pro residues" evidence="1">
    <location>
        <begin position="33"/>
        <end position="50"/>
    </location>
</feature>
<reference evidence="2" key="1">
    <citation type="submission" date="2020-08" db="EMBL/GenBank/DDBJ databases">
        <title>Multicomponent nature underlies the extraordinary mechanical properties of spider dragline silk.</title>
        <authorList>
            <person name="Kono N."/>
            <person name="Nakamura H."/>
            <person name="Mori M."/>
            <person name="Yoshida Y."/>
            <person name="Ohtoshi R."/>
            <person name="Malay A.D."/>
            <person name="Moran D.A.P."/>
            <person name="Tomita M."/>
            <person name="Numata K."/>
            <person name="Arakawa K."/>
        </authorList>
    </citation>
    <scope>NUCLEOTIDE SEQUENCE</scope>
</reference>
<proteinExistence type="predicted"/>
<evidence type="ECO:0000256" key="1">
    <source>
        <dbReference type="SAM" id="MobiDB-lite"/>
    </source>
</evidence>